<dbReference type="KEGG" id="hhy:Halhy_1379"/>
<accession>F4KW86</accession>
<proteinExistence type="predicted"/>
<keyword evidence="1" id="KW-0812">Transmembrane</keyword>
<reference evidence="2 3" key="1">
    <citation type="journal article" date="2011" name="Stand. Genomic Sci.">
        <title>Complete genome sequence of Haliscomenobacter hydrossis type strain (O).</title>
        <authorList>
            <consortium name="US DOE Joint Genome Institute (JGI-PGF)"/>
            <person name="Daligault H."/>
            <person name="Lapidus A."/>
            <person name="Zeytun A."/>
            <person name="Nolan M."/>
            <person name="Lucas S."/>
            <person name="Del Rio T.G."/>
            <person name="Tice H."/>
            <person name="Cheng J.F."/>
            <person name="Tapia R."/>
            <person name="Han C."/>
            <person name="Goodwin L."/>
            <person name="Pitluck S."/>
            <person name="Liolios K."/>
            <person name="Pagani I."/>
            <person name="Ivanova N."/>
            <person name="Huntemann M."/>
            <person name="Mavromatis K."/>
            <person name="Mikhailova N."/>
            <person name="Pati A."/>
            <person name="Chen A."/>
            <person name="Palaniappan K."/>
            <person name="Land M."/>
            <person name="Hauser L."/>
            <person name="Brambilla E.M."/>
            <person name="Rohde M."/>
            <person name="Verbarg S."/>
            <person name="Goker M."/>
            <person name="Bristow J."/>
            <person name="Eisen J.A."/>
            <person name="Markowitz V."/>
            <person name="Hugenholtz P."/>
            <person name="Kyrpides N.C."/>
            <person name="Klenk H.P."/>
            <person name="Woyke T."/>
        </authorList>
    </citation>
    <scope>NUCLEOTIDE SEQUENCE [LARGE SCALE GENOMIC DNA]</scope>
    <source>
        <strain evidence="3">ATCC 27775 / DSM 1100 / LMG 10767 / O</strain>
    </source>
</reference>
<name>F4KW86_HALH1</name>
<keyword evidence="1" id="KW-0472">Membrane</keyword>
<evidence type="ECO:0000313" key="3">
    <source>
        <dbReference type="Proteomes" id="UP000008461"/>
    </source>
</evidence>
<dbReference type="HOGENOM" id="CLU_586319_0_0_10"/>
<dbReference type="AlphaFoldDB" id="F4KW86"/>
<keyword evidence="3" id="KW-1185">Reference proteome</keyword>
<organism evidence="2 3">
    <name type="scientific">Haliscomenobacter hydrossis (strain ATCC 27775 / DSM 1100 / LMG 10767 / O)</name>
    <dbReference type="NCBI Taxonomy" id="760192"/>
    <lineage>
        <taxon>Bacteria</taxon>
        <taxon>Pseudomonadati</taxon>
        <taxon>Bacteroidota</taxon>
        <taxon>Saprospiria</taxon>
        <taxon>Saprospirales</taxon>
        <taxon>Haliscomenobacteraceae</taxon>
        <taxon>Haliscomenobacter</taxon>
    </lineage>
</organism>
<dbReference type="RefSeq" id="WP_013763828.1">
    <property type="nucleotide sequence ID" value="NC_015510.1"/>
</dbReference>
<keyword evidence="1" id="KW-1133">Transmembrane helix</keyword>
<dbReference type="Proteomes" id="UP000008461">
    <property type="component" value="Chromosome"/>
</dbReference>
<feature type="transmembrane region" description="Helical" evidence="1">
    <location>
        <begin position="21"/>
        <end position="39"/>
    </location>
</feature>
<protein>
    <submittedName>
        <fullName evidence="2">Uncharacterized protein</fullName>
    </submittedName>
</protein>
<reference key="2">
    <citation type="submission" date="2011-04" db="EMBL/GenBank/DDBJ databases">
        <title>Complete sequence of chromosome of Haliscomenobacter hydrossis DSM 1100.</title>
        <authorList>
            <consortium name="US DOE Joint Genome Institute (JGI-PGF)"/>
            <person name="Lucas S."/>
            <person name="Han J."/>
            <person name="Lapidus A."/>
            <person name="Bruce D."/>
            <person name="Goodwin L."/>
            <person name="Pitluck S."/>
            <person name="Peters L."/>
            <person name="Kyrpides N."/>
            <person name="Mavromatis K."/>
            <person name="Ivanova N."/>
            <person name="Ovchinnikova G."/>
            <person name="Pagani I."/>
            <person name="Daligault H."/>
            <person name="Detter J.C."/>
            <person name="Han C."/>
            <person name="Land M."/>
            <person name="Hauser L."/>
            <person name="Markowitz V."/>
            <person name="Cheng J.-F."/>
            <person name="Hugenholtz P."/>
            <person name="Woyke T."/>
            <person name="Wu D."/>
            <person name="Verbarg S."/>
            <person name="Frueling A."/>
            <person name="Brambilla E."/>
            <person name="Klenk H.-P."/>
            <person name="Eisen J.A."/>
        </authorList>
    </citation>
    <scope>NUCLEOTIDE SEQUENCE</scope>
    <source>
        <strain>DSM 1100</strain>
    </source>
</reference>
<evidence type="ECO:0000256" key="1">
    <source>
        <dbReference type="SAM" id="Phobius"/>
    </source>
</evidence>
<dbReference type="EMBL" id="CP002691">
    <property type="protein sequence ID" value="AEE49274.1"/>
    <property type="molecule type" value="Genomic_DNA"/>
</dbReference>
<gene>
    <name evidence="2" type="ordered locus">Halhy_1379</name>
</gene>
<evidence type="ECO:0000313" key="2">
    <source>
        <dbReference type="EMBL" id="AEE49274.1"/>
    </source>
</evidence>
<sequence>MKTTNKTALRSGTTLRLRSGTTPYLFGLGLLLSITLLSLPSCGLEEFDIVPDPSEYDSLTVTTTNGKFDKFTLDSVYLADIVVGVTDNNDTIRFVKGVDNLTYYFIAPPNLSVGNHEVRVNALGILLNIEIDTLTTLDSRTADAIISDYLRDEVTPNVNYFVPATPTLAAQLAKVRDTTRVLFNTLNPDQKKAVAITVLANKNFLQNFNTALRNLRSVPVNTVGPSAVCTGSDGKSYYPCLFENLGTAYSALETQGRLLVAFARALNGSFFYINSAGEYRLQLFSNPALVSSLLQFANVLPKAMIVGDIGNKANNHTWIAETDFSQVPNPGVFTHNITDTLPVKLSLRNIRSTDNGSALIGNYVTRFNAFRDWWNSSPLSFFPVTPALIPQTTELPLNNLSVIATLTLSSTNVTRAPTNPFVLEDGFRVRFRIDAETAQNTTITLDISHQGFTFQHMFPATVKPPM</sequence>